<name>A0AB34CDW1_9GAMM</name>
<gene>
    <name evidence="1" type="ORF">F3I20_19385</name>
</gene>
<dbReference type="AlphaFoldDB" id="A0AB34CDW1"/>
<accession>A0AB34CDW1</accession>
<dbReference type="Proteomes" id="UP000324255">
    <property type="component" value="Unassembled WGS sequence"/>
</dbReference>
<keyword evidence="2" id="KW-1185">Reference proteome</keyword>
<proteinExistence type="predicted"/>
<evidence type="ECO:0000313" key="1">
    <source>
        <dbReference type="EMBL" id="KAA6120653.1"/>
    </source>
</evidence>
<organism evidence="1 2">
    <name type="scientific">Candidatus Pantoea gossypiicola</name>
    <dbReference type="NCBI Taxonomy" id="2608008"/>
    <lineage>
        <taxon>Bacteria</taxon>
        <taxon>Pseudomonadati</taxon>
        <taxon>Pseudomonadota</taxon>
        <taxon>Gammaproteobacteria</taxon>
        <taxon>Enterobacterales</taxon>
        <taxon>Erwiniaceae</taxon>
        <taxon>Pantoea</taxon>
    </lineage>
</organism>
<dbReference type="EMBL" id="VWVM01000018">
    <property type="protein sequence ID" value="KAA6120653.1"/>
    <property type="molecule type" value="Genomic_DNA"/>
</dbReference>
<protein>
    <submittedName>
        <fullName evidence="1">Uncharacterized protein</fullName>
    </submittedName>
</protein>
<reference evidence="1 2" key="1">
    <citation type="submission" date="2019-09" db="EMBL/GenBank/DDBJ databases">
        <title>Genomic diversity of phyloplane-associated Pantoea species in Pakistan cotton crop.</title>
        <authorList>
            <person name="Tufail M.R."/>
            <person name="Cook D.R."/>
        </authorList>
    </citation>
    <scope>NUCLEOTIDE SEQUENCE [LARGE SCALE GENOMIC DNA]</scope>
    <source>
        <strain evidence="1 2">B_8</strain>
    </source>
</reference>
<evidence type="ECO:0000313" key="2">
    <source>
        <dbReference type="Proteomes" id="UP000324255"/>
    </source>
</evidence>
<sequence length="68" mass="7712">MVCVEAIFNMGCNLRSITIFHYGCQIIIICALARKIGLFTCRFIIVTLMSEKDETSIALIKKEINQKT</sequence>
<comment type="caution">
    <text evidence="1">The sequence shown here is derived from an EMBL/GenBank/DDBJ whole genome shotgun (WGS) entry which is preliminary data.</text>
</comment>